<dbReference type="STRING" id="1802362.A2806_03005"/>
<dbReference type="InterPro" id="IPR005754">
    <property type="entry name" value="Sortase"/>
</dbReference>
<dbReference type="Proteomes" id="UP000177629">
    <property type="component" value="Unassembled WGS sequence"/>
</dbReference>
<dbReference type="Pfam" id="PF04203">
    <property type="entry name" value="Sortase"/>
    <property type="match status" value="1"/>
</dbReference>
<gene>
    <name evidence="3" type="ORF">A2806_03005</name>
</gene>
<keyword evidence="1" id="KW-0378">Hydrolase</keyword>
<name>A0A1G2PJB4_9BACT</name>
<keyword evidence="2" id="KW-0812">Transmembrane</keyword>
<sequence length="203" mass="22396">MRLKILLRRAPFIAAFTGFALFATLLFYFIPQNEFVVDNVVVAPSKEQVSLSEGQGLGSPIRLKIPKINVDAAVEYVGLTPDGAMDVPKSQDDVAWYEPGTRPGEKGSAVIAGHYGWKGGEPSVFDSLYTLRKGDKLTIEDDKGEIITFVVRESRRYDPNVDASDVFGSSDGKAHLNLVTCEGEWDEVSQSYSKRLVVFTDKE</sequence>
<feature type="transmembrane region" description="Helical" evidence="2">
    <location>
        <begin position="12"/>
        <end position="30"/>
    </location>
</feature>
<organism evidence="3 4">
    <name type="scientific">Candidatus Terrybacteria bacterium RIFCSPHIGHO2_01_FULL_48_17</name>
    <dbReference type="NCBI Taxonomy" id="1802362"/>
    <lineage>
        <taxon>Bacteria</taxon>
        <taxon>Candidatus Terryibacteriota</taxon>
    </lineage>
</organism>
<dbReference type="InterPro" id="IPR042001">
    <property type="entry name" value="Sortase_F"/>
</dbReference>
<keyword evidence="2" id="KW-0472">Membrane</keyword>
<protein>
    <recommendedName>
        <fullName evidence="5">Sortase</fullName>
    </recommendedName>
</protein>
<evidence type="ECO:0000313" key="4">
    <source>
        <dbReference type="Proteomes" id="UP000177629"/>
    </source>
</evidence>
<dbReference type="Gene3D" id="2.40.260.10">
    <property type="entry name" value="Sortase"/>
    <property type="match status" value="1"/>
</dbReference>
<dbReference type="EMBL" id="MHSS01000007">
    <property type="protein sequence ID" value="OHA48408.1"/>
    <property type="molecule type" value="Genomic_DNA"/>
</dbReference>
<evidence type="ECO:0000313" key="3">
    <source>
        <dbReference type="EMBL" id="OHA48408.1"/>
    </source>
</evidence>
<dbReference type="InterPro" id="IPR023365">
    <property type="entry name" value="Sortase_dom-sf"/>
</dbReference>
<dbReference type="GO" id="GO:0016787">
    <property type="term" value="F:hydrolase activity"/>
    <property type="evidence" value="ECO:0007669"/>
    <property type="project" value="UniProtKB-KW"/>
</dbReference>
<dbReference type="CDD" id="cd05829">
    <property type="entry name" value="Sortase_F"/>
    <property type="match status" value="1"/>
</dbReference>
<proteinExistence type="predicted"/>
<comment type="caution">
    <text evidence="3">The sequence shown here is derived from an EMBL/GenBank/DDBJ whole genome shotgun (WGS) entry which is preliminary data.</text>
</comment>
<accession>A0A1G2PJB4</accession>
<evidence type="ECO:0008006" key="5">
    <source>
        <dbReference type="Google" id="ProtNLM"/>
    </source>
</evidence>
<keyword evidence="2" id="KW-1133">Transmembrane helix</keyword>
<reference evidence="3 4" key="1">
    <citation type="journal article" date="2016" name="Nat. Commun.">
        <title>Thousands of microbial genomes shed light on interconnected biogeochemical processes in an aquifer system.</title>
        <authorList>
            <person name="Anantharaman K."/>
            <person name="Brown C.T."/>
            <person name="Hug L.A."/>
            <person name="Sharon I."/>
            <person name="Castelle C.J."/>
            <person name="Probst A.J."/>
            <person name="Thomas B.C."/>
            <person name="Singh A."/>
            <person name="Wilkins M.J."/>
            <person name="Karaoz U."/>
            <person name="Brodie E.L."/>
            <person name="Williams K.H."/>
            <person name="Hubbard S.S."/>
            <person name="Banfield J.F."/>
        </authorList>
    </citation>
    <scope>NUCLEOTIDE SEQUENCE [LARGE SCALE GENOMIC DNA]</scope>
</reference>
<dbReference type="SUPFAM" id="SSF63817">
    <property type="entry name" value="Sortase"/>
    <property type="match status" value="1"/>
</dbReference>
<evidence type="ECO:0000256" key="1">
    <source>
        <dbReference type="ARBA" id="ARBA00022801"/>
    </source>
</evidence>
<dbReference type="AlphaFoldDB" id="A0A1G2PJB4"/>
<evidence type="ECO:0000256" key="2">
    <source>
        <dbReference type="SAM" id="Phobius"/>
    </source>
</evidence>